<reference evidence="1 2" key="1">
    <citation type="journal article" date="2015" name="Nature">
        <title>rRNA introns, odd ribosomes, and small enigmatic genomes across a large radiation of phyla.</title>
        <authorList>
            <person name="Brown C.T."/>
            <person name="Hug L.A."/>
            <person name="Thomas B.C."/>
            <person name="Sharon I."/>
            <person name="Castelle C.J."/>
            <person name="Singh A."/>
            <person name="Wilkins M.J."/>
            <person name="Williams K.H."/>
            <person name="Banfield J.F."/>
        </authorList>
    </citation>
    <scope>NUCLEOTIDE SEQUENCE [LARGE SCALE GENOMIC DNA]</scope>
</reference>
<dbReference type="Proteomes" id="UP000034764">
    <property type="component" value="Unassembled WGS sequence"/>
</dbReference>
<dbReference type="EMBL" id="LBXD01000005">
    <property type="protein sequence ID" value="KKR23863.1"/>
    <property type="molecule type" value="Genomic_DNA"/>
</dbReference>
<dbReference type="AlphaFoldDB" id="A0A0G0P7C7"/>
<name>A0A0G0P7C7_9BACT</name>
<protein>
    <submittedName>
        <fullName evidence="1">Uncharacterized protein</fullName>
    </submittedName>
</protein>
<accession>A0A0G0P7C7</accession>
<evidence type="ECO:0000313" key="2">
    <source>
        <dbReference type="Proteomes" id="UP000034764"/>
    </source>
</evidence>
<comment type="caution">
    <text evidence="1">The sequence shown here is derived from an EMBL/GenBank/DDBJ whole genome shotgun (WGS) entry which is preliminary data.</text>
</comment>
<organism evidence="1 2">
    <name type="scientific">Candidatus Yanofskybacteria bacterium GW2011_GWD2_39_48</name>
    <dbReference type="NCBI Taxonomy" id="1619031"/>
    <lineage>
        <taxon>Bacteria</taxon>
        <taxon>Candidatus Yanofskyibacteriota</taxon>
    </lineage>
</organism>
<proteinExistence type="predicted"/>
<evidence type="ECO:0000313" key="1">
    <source>
        <dbReference type="EMBL" id="KKR23863.1"/>
    </source>
</evidence>
<sequence length="216" mass="25599">MGTITAVEPKIYLVIAPSQYILAATFMRFQEYYESSEFKGRIFAVEEYMDWYAKYFEDWHGFNVPAHAFDPFLSHKFDPLTKKEQILIDKLHKSGLDLLNDYVIGLTERDVHRKPTLEHEYTHGLLAKNKHFRDEMVAVIMRYHWAPISKILEEMSYDKSVWLDEVIAYFLTGPGKEFKAIVGEYREMRFMLGRTFKHVCARSTQYILDRVHVIKL</sequence>
<gene>
    <name evidence="1" type="ORF">UT53_C0005G0009</name>
</gene>